<keyword evidence="2" id="KW-1185">Reference proteome</keyword>
<accession>A0ABQ1VVD1</accession>
<name>A0ABQ1VVD1_9BACL</name>
<evidence type="ECO:0008006" key="3">
    <source>
        <dbReference type="Google" id="ProtNLM"/>
    </source>
</evidence>
<dbReference type="EMBL" id="BMIW01000012">
    <property type="protein sequence ID" value="GGF98765.1"/>
    <property type="molecule type" value="Genomic_DNA"/>
</dbReference>
<evidence type="ECO:0000313" key="1">
    <source>
        <dbReference type="EMBL" id="GGF98765.1"/>
    </source>
</evidence>
<reference evidence="2" key="1">
    <citation type="journal article" date="2019" name="Int. J. Syst. Evol. Microbiol.">
        <title>The Global Catalogue of Microorganisms (GCM) 10K type strain sequencing project: providing services to taxonomists for standard genome sequencing and annotation.</title>
        <authorList>
            <consortium name="The Broad Institute Genomics Platform"/>
            <consortium name="The Broad Institute Genome Sequencing Center for Infectious Disease"/>
            <person name="Wu L."/>
            <person name="Ma J."/>
        </authorList>
    </citation>
    <scope>NUCLEOTIDE SEQUENCE [LARGE SCALE GENOMIC DNA]</scope>
    <source>
        <strain evidence="2">CGMCC 1.15420</strain>
    </source>
</reference>
<comment type="caution">
    <text evidence="1">The sequence shown here is derived from an EMBL/GenBank/DDBJ whole genome shotgun (WGS) entry which is preliminary data.</text>
</comment>
<dbReference type="SUPFAM" id="SSF81593">
    <property type="entry name" value="Nucleotidyltransferase substrate binding subunit/domain"/>
    <property type="match status" value="1"/>
</dbReference>
<dbReference type="Gene3D" id="1.20.120.330">
    <property type="entry name" value="Nucleotidyltransferases domain 2"/>
    <property type="match status" value="1"/>
</dbReference>
<dbReference type="Proteomes" id="UP000608420">
    <property type="component" value="Unassembled WGS sequence"/>
</dbReference>
<protein>
    <recommendedName>
        <fullName evidence="3">Nucleotidyltransferase</fullName>
    </recommendedName>
</protein>
<dbReference type="RefSeq" id="WP_120461803.1">
    <property type="nucleotide sequence ID" value="NZ_BMIW01000012.1"/>
</dbReference>
<evidence type="ECO:0000313" key="2">
    <source>
        <dbReference type="Proteomes" id="UP000608420"/>
    </source>
</evidence>
<proteinExistence type="predicted"/>
<gene>
    <name evidence="1" type="ORF">GCM10010913_20640</name>
</gene>
<organism evidence="1 2">
    <name type="scientific">Paenibacillus aceti</name>
    <dbReference type="NCBI Taxonomy" id="1820010"/>
    <lineage>
        <taxon>Bacteria</taxon>
        <taxon>Bacillati</taxon>
        <taxon>Bacillota</taxon>
        <taxon>Bacilli</taxon>
        <taxon>Bacillales</taxon>
        <taxon>Paenibacillaceae</taxon>
        <taxon>Paenibacillus</taxon>
    </lineage>
</organism>
<sequence>MNKSSSSSSDKTLKERKLSTLNRQIEDLRKTIKTYNVWSEQDSNLKDSLSRSVVSSFVGSVEGVLNYVGFLAKNYYFESTPHLLDKLKFAYKRGWIVNENLWESLVKSRHRMSHVYSGFEANSLVKRIFSEGYLEEIYQLVEVLQNE</sequence>